<proteinExistence type="inferred from homology"/>
<evidence type="ECO:0000256" key="2">
    <source>
        <dbReference type="ARBA" id="ARBA00007656"/>
    </source>
</evidence>
<evidence type="ECO:0000256" key="1">
    <source>
        <dbReference type="ARBA" id="ARBA00000971"/>
    </source>
</evidence>
<keyword evidence="12" id="KW-1185">Reference proteome</keyword>
<keyword evidence="9" id="KW-0732">Signal</keyword>
<dbReference type="InterPro" id="IPR027304">
    <property type="entry name" value="Trigger_fact/SurA_dom_sf"/>
</dbReference>
<dbReference type="InterPro" id="IPR050245">
    <property type="entry name" value="PrsA_foldase"/>
</dbReference>
<accession>A0A6I6J5Q3</accession>
<evidence type="ECO:0000256" key="7">
    <source>
        <dbReference type="ARBA" id="ARBA00031484"/>
    </source>
</evidence>
<dbReference type="GO" id="GO:0003755">
    <property type="term" value="F:peptidyl-prolyl cis-trans isomerase activity"/>
    <property type="evidence" value="ECO:0007669"/>
    <property type="project" value="UniProtKB-KW"/>
</dbReference>
<name>A0A6I6J5Q3_9RHOB</name>
<dbReference type="PANTHER" id="PTHR47245:SF2">
    <property type="entry name" value="PEPTIDYL-PROLYL CIS-TRANS ISOMERASE HP_0175-RELATED"/>
    <property type="match status" value="1"/>
</dbReference>
<dbReference type="PROSITE" id="PS01096">
    <property type="entry name" value="PPIC_PPIASE_1"/>
    <property type="match status" value="1"/>
</dbReference>
<evidence type="ECO:0000259" key="10">
    <source>
        <dbReference type="PROSITE" id="PS50198"/>
    </source>
</evidence>
<protein>
    <recommendedName>
        <fullName evidence="4">Parvulin-like PPIase</fullName>
        <ecNumber evidence="3">5.2.1.8</ecNumber>
    </recommendedName>
    <alternativeName>
        <fullName evidence="6">Peptidyl-prolyl cis-trans isomerase plp</fullName>
    </alternativeName>
    <alternativeName>
        <fullName evidence="7">Rotamase plp</fullName>
    </alternativeName>
</protein>
<dbReference type="KEGG" id="rom:EI983_18250"/>
<comment type="similarity">
    <text evidence="2">Belongs to the PpiC/parvulin rotamase family.</text>
</comment>
<sequence length="285" mass="30866">MKFCLPLLTAVSLALAPIGAVAADETQALSPDTVLATVDGTEITLGHMLAVRSSLPPHYDQLDPTTLFDGILEQLVQQALLSQSLEGEPALQTRLTIENETRAIRAGAAIDAVMREEFTEDEIQAAYKSEYVDRGPDIEYRAAHILVETEEKAQSLIKALADGADFAALAQEHSTGPSGPNGGELGWFGKGVMVEPFFDAVTRLDVGGVSEPVQTQFGFHVITLLDTRSQDVPSLDDVREQLVNELRNEKFQNHVATLKSKAMIDQIEAGTIDPSVVNQTDLLEQ</sequence>
<dbReference type="Gene3D" id="3.10.50.40">
    <property type="match status" value="1"/>
</dbReference>
<dbReference type="PROSITE" id="PS50198">
    <property type="entry name" value="PPIC_PPIASE_2"/>
    <property type="match status" value="1"/>
</dbReference>
<keyword evidence="5 8" id="KW-0697">Rotamase</keyword>
<evidence type="ECO:0000313" key="12">
    <source>
        <dbReference type="Proteomes" id="UP000428330"/>
    </source>
</evidence>
<evidence type="ECO:0000256" key="6">
    <source>
        <dbReference type="ARBA" id="ARBA00030642"/>
    </source>
</evidence>
<dbReference type="InterPro" id="IPR046357">
    <property type="entry name" value="PPIase_dom_sf"/>
</dbReference>
<dbReference type="RefSeq" id="WP_157708779.1">
    <property type="nucleotide sequence ID" value="NZ_CP034348.1"/>
</dbReference>
<feature type="signal peptide" evidence="9">
    <location>
        <begin position="1"/>
        <end position="22"/>
    </location>
</feature>
<evidence type="ECO:0000256" key="5">
    <source>
        <dbReference type="ARBA" id="ARBA00023110"/>
    </source>
</evidence>
<dbReference type="PANTHER" id="PTHR47245">
    <property type="entry name" value="PEPTIDYLPROLYL ISOMERASE"/>
    <property type="match status" value="1"/>
</dbReference>
<dbReference type="AlphaFoldDB" id="A0A6I6J5Q3"/>
<dbReference type="Proteomes" id="UP000428330">
    <property type="component" value="Chromosome"/>
</dbReference>
<organism evidence="11 12">
    <name type="scientific">Roseovarius faecimaris</name>
    <dbReference type="NCBI Taxonomy" id="2494550"/>
    <lineage>
        <taxon>Bacteria</taxon>
        <taxon>Pseudomonadati</taxon>
        <taxon>Pseudomonadota</taxon>
        <taxon>Alphaproteobacteria</taxon>
        <taxon>Rhodobacterales</taxon>
        <taxon>Roseobacteraceae</taxon>
        <taxon>Roseovarius</taxon>
    </lineage>
</organism>
<dbReference type="EC" id="5.2.1.8" evidence="3"/>
<dbReference type="SUPFAM" id="SSF54534">
    <property type="entry name" value="FKBP-like"/>
    <property type="match status" value="1"/>
</dbReference>
<dbReference type="InterPro" id="IPR000297">
    <property type="entry name" value="PPIase_PpiC"/>
</dbReference>
<evidence type="ECO:0000313" key="11">
    <source>
        <dbReference type="EMBL" id="QGY00099.1"/>
    </source>
</evidence>
<evidence type="ECO:0000256" key="3">
    <source>
        <dbReference type="ARBA" id="ARBA00013194"/>
    </source>
</evidence>
<gene>
    <name evidence="11" type="ORF">EI983_18250</name>
</gene>
<dbReference type="InterPro" id="IPR023058">
    <property type="entry name" value="PPIase_PpiC_CS"/>
</dbReference>
<dbReference type="EMBL" id="CP034348">
    <property type="protein sequence ID" value="QGY00099.1"/>
    <property type="molecule type" value="Genomic_DNA"/>
</dbReference>
<feature type="domain" description="PpiC" evidence="10">
    <location>
        <begin position="137"/>
        <end position="226"/>
    </location>
</feature>
<dbReference type="SUPFAM" id="SSF109998">
    <property type="entry name" value="Triger factor/SurA peptide-binding domain-like"/>
    <property type="match status" value="1"/>
</dbReference>
<dbReference type="Pfam" id="PF13616">
    <property type="entry name" value="Rotamase_3"/>
    <property type="match status" value="1"/>
</dbReference>
<evidence type="ECO:0000256" key="9">
    <source>
        <dbReference type="SAM" id="SignalP"/>
    </source>
</evidence>
<feature type="chain" id="PRO_5026245455" description="Parvulin-like PPIase" evidence="9">
    <location>
        <begin position="23"/>
        <end position="285"/>
    </location>
</feature>
<keyword evidence="8 11" id="KW-0413">Isomerase</keyword>
<evidence type="ECO:0000256" key="4">
    <source>
        <dbReference type="ARBA" id="ARBA00018370"/>
    </source>
</evidence>
<reference evidence="12" key="1">
    <citation type="submission" date="2018-12" db="EMBL/GenBank/DDBJ databases">
        <title>Complete genome sequence of Roseovarius sp. MME-070.</title>
        <authorList>
            <person name="Nam Y.-D."/>
            <person name="Kang J."/>
            <person name="Chung W.-H."/>
            <person name="Park Y.S."/>
        </authorList>
    </citation>
    <scope>NUCLEOTIDE SEQUENCE [LARGE SCALE GENOMIC DNA]</scope>
    <source>
        <strain evidence="12">MME-070</strain>
    </source>
</reference>
<dbReference type="OrthoDB" id="14196at2"/>
<evidence type="ECO:0000256" key="8">
    <source>
        <dbReference type="PROSITE-ProRule" id="PRU00278"/>
    </source>
</evidence>
<comment type="catalytic activity">
    <reaction evidence="1">
        <text>[protein]-peptidylproline (omega=180) = [protein]-peptidylproline (omega=0)</text>
        <dbReference type="Rhea" id="RHEA:16237"/>
        <dbReference type="Rhea" id="RHEA-COMP:10747"/>
        <dbReference type="Rhea" id="RHEA-COMP:10748"/>
        <dbReference type="ChEBI" id="CHEBI:83833"/>
        <dbReference type="ChEBI" id="CHEBI:83834"/>
        <dbReference type="EC" id="5.2.1.8"/>
    </reaction>
</comment>